<evidence type="ECO:0000256" key="8">
    <source>
        <dbReference type="ARBA" id="ARBA00023242"/>
    </source>
</evidence>
<dbReference type="InterPro" id="IPR001680">
    <property type="entry name" value="WD40_rpt"/>
</dbReference>
<keyword evidence="11" id="KW-1185">Reference proteome</keyword>
<evidence type="ECO:0000256" key="7">
    <source>
        <dbReference type="ARBA" id="ARBA00023204"/>
    </source>
</evidence>
<evidence type="ECO:0000256" key="3">
    <source>
        <dbReference type="ARBA" id="ARBA00022574"/>
    </source>
</evidence>
<dbReference type="InterPro" id="IPR019775">
    <property type="entry name" value="WD40_repeat_CS"/>
</dbReference>
<dbReference type="GO" id="GO:0006335">
    <property type="term" value="P:DNA replication-dependent chromatin assembly"/>
    <property type="evidence" value="ECO:0007669"/>
    <property type="project" value="InterPro"/>
</dbReference>
<dbReference type="Gene3D" id="2.130.10.10">
    <property type="entry name" value="YVTN repeat-like/Quinoprotein amine dehydrogenase"/>
    <property type="match status" value="2"/>
</dbReference>
<dbReference type="InterPro" id="IPR015943">
    <property type="entry name" value="WD40/YVTN_repeat-like_dom_sf"/>
</dbReference>
<dbReference type="GO" id="GO:0006281">
    <property type="term" value="P:DNA repair"/>
    <property type="evidence" value="ECO:0007669"/>
    <property type="project" value="UniProtKB-KW"/>
</dbReference>
<keyword evidence="4" id="KW-0677">Repeat</keyword>
<evidence type="ECO:0000256" key="6">
    <source>
        <dbReference type="ARBA" id="ARBA00022853"/>
    </source>
</evidence>
<evidence type="ECO:0000313" key="12">
    <source>
        <dbReference type="WBParaSite" id="nRc.2.0.1.t05102-RA"/>
    </source>
</evidence>
<feature type="repeat" description="WD" evidence="9">
    <location>
        <begin position="226"/>
        <end position="259"/>
    </location>
</feature>
<dbReference type="GO" id="GO:0033186">
    <property type="term" value="C:CAF-1 complex"/>
    <property type="evidence" value="ECO:0007669"/>
    <property type="project" value="TreeGrafter"/>
</dbReference>
<comment type="subcellular location">
    <subcellularLocation>
        <location evidence="1">Nucleus</location>
    </subcellularLocation>
</comment>
<dbReference type="SUPFAM" id="SSF50978">
    <property type="entry name" value="WD40 repeat-like"/>
    <property type="match status" value="1"/>
</dbReference>
<dbReference type="PANTHER" id="PTHR15271">
    <property type="entry name" value="CHROMATIN ASSEMBLY FACTOR 1 SUBUNIT B"/>
    <property type="match status" value="1"/>
</dbReference>
<evidence type="ECO:0000256" key="1">
    <source>
        <dbReference type="ARBA" id="ARBA00004123"/>
    </source>
</evidence>
<evidence type="ECO:0000256" key="5">
    <source>
        <dbReference type="ARBA" id="ARBA00022763"/>
    </source>
</evidence>
<accession>A0A915HUL5</accession>
<evidence type="ECO:0000259" key="10">
    <source>
        <dbReference type="Pfam" id="PF24105"/>
    </source>
</evidence>
<dbReference type="GO" id="GO:0006334">
    <property type="term" value="P:nucleosome assembly"/>
    <property type="evidence" value="ECO:0007669"/>
    <property type="project" value="TreeGrafter"/>
</dbReference>
<dbReference type="PROSITE" id="PS50082">
    <property type="entry name" value="WD_REPEATS_2"/>
    <property type="match status" value="2"/>
</dbReference>
<dbReference type="OMA" id="CTTPEIS"/>
<reference evidence="12" key="1">
    <citation type="submission" date="2022-11" db="UniProtKB">
        <authorList>
            <consortium name="WormBaseParasite"/>
        </authorList>
    </citation>
    <scope>IDENTIFICATION</scope>
</reference>
<protein>
    <submittedName>
        <fullName evidence="12">Chromatin assembly factor 1 subunit B</fullName>
    </submittedName>
</protein>
<dbReference type="InterPro" id="IPR045145">
    <property type="entry name" value="PTHR15271"/>
</dbReference>
<dbReference type="AlphaFoldDB" id="A0A915HUL5"/>
<proteinExistence type="inferred from homology"/>
<evidence type="ECO:0000313" key="11">
    <source>
        <dbReference type="Proteomes" id="UP000887565"/>
    </source>
</evidence>
<keyword evidence="8" id="KW-0539">Nucleus</keyword>
<dbReference type="Pfam" id="PF24105">
    <property type="entry name" value="Beta-prop_CAF1B_HIR1"/>
    <property type="match status" value="1"/>
</dbReference>
<dbReference type="WBParaSite" id="nRc.2.0.1.t05102-RA">
    <property type="protein sequence ID" value="nRc.2.0.1.t05102-RA"/>
    <property type="gene ID" value="nRc.2.0.1.g05102"/>
</dbReference>
<dbReference type="InterPro" id="IPR036322">
    <property type="entry name" value="WD40_repeat_dom_sf"/>
</dbReference>
<dbReference type="GO" id="GO:0005634">
    <property type="term" value="C:nucleus"/>
    <property type="evidence" value="ECO:0007669"/>
    <property type="project" value="UniProtKB-SubCell"/>
</dbReference>
<feature type="repeat" description="WD" evidence="9">
    <location>
        <begin position="161"/>
        <end position="202"/>
    </location>
</feature>
<evidence type="ECO:0000256" key="4">
    <source>
        <dbReference type="ARBA" id="ARBA00022737"/>
    </source>
</evidence>
<feature type="domain" description="CAF1B/HIR1 beta-propeller" evidence="10">
    <location>
        <begin position="98"/>
        <end position="477"/>
    </location>
</feature>
<name>A0A915HUL5_ROMCU</name>
<keyword evidence="3 9" id="KW-0853">WD repeat</keyword>
<keyword evidence="5" id="KW-0227">DNA damage</keyword>
<comment type="similarity">
    <text evidence="2">Belongs to the WD repeat HIR1 family.</text>
</comment>
<dbReference type="Proteomes" id="UP000887565">
    <property type="component" value="Unplaced"/>
</dbReference>
<keyword evidence="7" id="KW-0234">DNA repair</keyword>
<dbReference type="PANTHER" id="PTHR15271:SF4">
    <property type="entry name" value="CHROMATIN ASSEMBLY FACTOR 1 SUBUNIT B"/>
    <property type="match status" value="1"/>
</dbReference>
<dbReference type="InterPro" id="IPR055410">
    <property type="entry name" value="Beta-prop_CAF1B_HIR1"/>
</dbReference>
<organism evidence="11 12">
    <name type="scientific">Romanomermis culicivorax</name>
    <name type="common">Nematode worm</name>
    <dbReference type="NCBI Taxonomy" id="13658"/>
    <lineage>
        <taxon>Eukaryota</taxon>
        <taxon>Metazoa</taxon>
        <taxon>Ecdysozoa</taxon>
        <taxon>Nematoda</taxon>
        <taxon>Enoplea</taxon>
        <taxon>Dorylaimia</taxon>
        <taxon>Mermithida</taxon>
        <taxon>Mermithoidea</taxon>
        <taxon>Mermithidae</taxon>
        <taxon>Romanomermis</taxon>
    </lineage>
</organism>
<dbReference type="PROSITE" id="PS50294">
    <property type="entry name" value="WD_REPEATS_REGION"/>
    <property type="match status" value="2"/>
</dbReference>
<evidence type="ECO:0000256" key="9">
    <source>
        <dbReference type="PROSITE-ProRule" id="PRU00221"/>
    </source>
</evidence>
<dbReference type="SMART" id="SM00320">
    <property type="entry name" value="WD40"/>
    <property type="match status" value="5"/>
</dbReference>
<sequence>MKVPFELLFAVDDDEEDIKFSRSDDDVTSFSLCSPLLFWCCSTTTALCISLTERLPIGLLKDSLTASEVCCNNTNTLFEDKSLACGFKYNHQSNCSKMHIFTPEISWHSQDAIFAVDVQNKISGSSYRVATAGIEKVIKIWKIRLPMKSDEDIAVDFLSNLRRHQSTVNAIRFSPDGSLLASGDSEGVVNIWKMDESTDYPDIFKTSEEDEPENLENWIVKKRFREHKAESDVCDMCWSPDSKYLLTCSSDSTIIVWDMLAEKKHKLVHENSKRFSLGIAWDPKNEYFVTMSNDRFMSVYSTINYQKLNSIVNAKLPSQNSPDKAPSTSKLFHDTSLMSYVRRPSFSPDGQFFIAPAGCVESGACKLAHRSFIFSRANMKQPCVILPSPKEATIVVSFCPLLFKLRPCDKDPLLKLPYRFIYAILTKKSVVFYDTQHVQPLAFVTNIHYIASTLHKSKDGKFMIVSSEDGYCTIIATELDSFGEIYVEVNK</sequence>
<dbReference type="PROSITE" id="PS00678">
    <property type="entry name" value="WD_REPEATS_1"/>
    <property type="match status" value="1"/>
</dbReference>
<keyword evidence="6" id="KW-0156">Chromatin regulator</keyword>
<evidence type="ECO:0000256" key="2">
    <source>
        <dbReference type="ARBA" id="ARBA00007306"/>
    </source>
</evidence>